<proteinExistence type="predicted"/>
<feature type="region of interest" description="Disordered" evidence="1">
    <location>
        <begin position="425"/>
        <end position="444"/>
    </location>
</feature>
<keyword evidence="2" id="KW-1185">Reference proteome</keyword>
<dbReference type="GeneID" id="105364101"/>
<feature type="region of interest" description="Disordered" evidence="1">
    <location>
        <begin position="1"/>
        <end position="54"/>
    </location>
</feature>
<feature type="compositionally biased region" description="Basic and acidic residues" evidence="1">
    <location>
        <begin position="431"/>
        <end position="444"/>
    </location>
</feature>
<dbReference type="Proteomes" id="UP000695007">
    <property type="component" value="Unplaced"/>
</dbReference>
<feature type="compositionally biased region" description="Pro residues" evidence="1">
    <location>
        <begin position="197"/>
        <end position="207"/>
    </location>
</feature>
<feature type="region of interest" description="Disordered" evidence="1">
    <location>
        <begin position="227"/>
        <end position="285"/>
    </location>
</feature>
<organism evidence="2 3">
    <name type="scientific">Ceratosolen solmsi marchali</name>
    <dbReference type="NCBI Taxonomy" id="326594"/>
    <lineage>
        <taxon>Eukaryota</taxon>
        <taxon>Metazoa</taxon>
        <taxon>Ecdysozoa</taxon>
        <taxon>Arthropoda</taxon>
        <taxon>Hexapoda</taxon>
        <taxon>Insecta</taxon>
        <taxon>Pterygota</taxon>
        <taxon>Neoptera</taxon>
        <taxon>Endopterygota</taxon>
        <taxon>Hymenoptera</taxon>
        <taxon>Apocrita</taxon>
        <taxon>Proctotrupomorpha</taxon>
        <taxon>Chalcidoidea</taxon>
        <taxon>Agaonidae</taxon>
        <taxon>Agaoninae</taxon>
        <taxon>Ceratosolen</taxon>
    </lineage>
</organism>
<accession>A0AAJ7DXR3</accession>
<feature type="region of interest" description="Disordered" evidence="1">
    <location>
        <begin position="191"/>
        <end position="210"/>
    </location>
</feature>
<evidence type="ECO:0000256" key="1">
    <source>
        <dbReference type="SAM" id="MobiDB-lite"/>
    </source>
</evidence>
<dbReference type="CTD" id="35227"/>
<feature type="compositionally biased region" description="Low complexity" evidence="1">
    <location>
        <begin position="368"/>
        <end position="394"/>
    </location>
</feature>
<feature type="compositionally biased region" description="Gly residues" evidence="1">
    <location>
        <begin position="395"/>
        <end position="406"/>
    </location>
</feature>
<feature type="compositionally biased region" description="Low complexity" evidence="1">
    <location>
        <begin position="227"/>
        <end position="252"/>
    </location>
</feature>
<dbReference type="Gene3D" id="1.10.880.10">
    <property type="entry name" value="Transcription factor, Skn-1-like, DNA-binding domain"/>
    <property type="match status" value="1"/>
</dbReference>
<evidence type="ECO:0000313" key="2">
    <source>
        <dbReference type="Proteomes" id="UP000695007"/>
    </source>
</evidence>
<sequence>MPELRRGTKSNRSTTINDKESRSCFTGPTATTSTTTTTTTTATTTTAATSEVAAGAGLQPYAAAAGGEVVAVDEVKMEAEEHLAREYVQEFVLDHLDPGDVKREAAAAAAAAASAAALAADKLRTPSKPLLGHEPAQLRSLGSPPGTGPGALGPLTPPAHELEQPPYGQPQLQHVVQAGVLLKLPYGPGLTGLSHPGTPPDTPPVSASPPALHHLQRLDRLERAQYQPHLQQQQQSQHPHQHQQHQQQQQQHLRQEPLDLRPHCPPEPGPEADMDAEHWPGHHLPDLVQHHHHSIHHQGGHPARLSRHTGQFKAPNSGGYIMGGHIEYYTSGGAGGGGGSGGGGAGGGGGGINGAGGMMPVQLDDGMQMQIQQQQQQQQQQQPGRPLSVCSGSSCGPGPGSSQGPGGPSPVHTIRIHRSASITHCSGPAGSHEHCSEPPGSHDDLMNDELLMSLSVRELNKRLQGCPREEFLFYANECETNH</sequence>
<feature type="compositionally biased region" description="Low complexity" evidence="1">
    <location>
        <begin position="29"/>
        <end position="54"/>
    </location>
</feature>
<evidence type="ECO:0000313" key="3">
    <source>
        <dbReference type="RefSeq" id="XP_011500266.1"/>
    </source>
</evidence>
<dbReference type="InterPro" id="IPR008917">
    <property type="entry name" value="TF_DNA-bd_sf"/>
</dbReference>
<feature type="region of interest" description="Disordered" evidence="1">
    <location>
        <begin position="126"/>
        <end position="166"/>
    </location>
</feature>
<name>A0AAJ7DXR3_9HYME</name>
<dbReference type="AlphaFoldDB" id="A0AAJ7DXR3"/>
<dbReference type="GO" id="GO:0003677">
    <property type="term" value="F:DNA binding"/>
    <property type="evidence" value="ECO:0007669"/>
    <property type="project" value="InterPro"/>
</dbReference>
<feature type="compositionally biased region" description="Basic and acidic residues" evidence="1">
    <location>
        <begin position="275"/>
        <end position="285"/>
    </location>
</feature>
<feature type="compositionally biased region" description="Basic and acidic residues" evidence="1">
    <location>
        <begin position="253"/>
        <end position="264"/>
    </location>
</feature>
<feature type="region of interest" description="Disordered" evidence="1">
    <location>
        <begin position="368"/>
        <end position="412"/>
    </location>
</feature>
<reference evidence="3" key="1">
    <citation type="submission" date="2025-08" db="UniProtKB">
        <authorList>
            <consortium name="RefSeq"/>
        </authorList>
    </citation>
    <scope>IDENTIFICATION</scope>
</reference>
<dbReference type="GO" id="GO:0006355">
    <property type="term" value="P:regulation of DNA-templated transcription"/>
    <property type="evidence" value="ECO:0007669"/>
    <property type="project" value="InterPro"/>
</dbReference>
<gene>
    <name evidence="3" type="primary">LOC105364101</name>
</gene>
<dbReference type="RefSeq" id="XP_011500266.1">
    <property type="nucleotide sequence ID" value="XM_011501964.1"/>
</dbReference>
<dbReference type="SUPFAM" id="SSF47454">
    <property type="entry name" value="A DNA-binding domain in eukaryotic transcription factors"/>
    <property type="match status" value="1"/>
</dbReference>
<dbReference type="KEGG" id="csol:105364101"/>
<protein>
    <submittedName>
        <fullName evidence="3">RNA polymerase II degradation factor 1</fullName>
    </submittedName>
</protein>